<proteinExistence type="predicted"/>
<evidence type="ECO:0000313" key="4">
    <source>
        <dbReference type="RefSeq" id="XP_007443991.2"/>
    </source>
</evidence>
<gene>
    <name evidence="4" type="primary">LOC103053740</name>
</gene>
<evidence type="ECO:0000259" key="2">
    <source>
        <dbReference type="Pfam" id="PF14222"/>
    </source>
</evidence>
<dbReference type="GO" id="GO:0000902">
    <property type="term" value="P:cell morphogenesis"/>
    <property type="evidence" value="ECO:0007669"/>
    <property type="project" value="InterPro"/>
</dbReference>
<feature type="region of interest" description="Disordered" evidence="1">
    <location>
        <begin position="136"/>
        <end position="155"/>
    </location>
</feature>
<dbReference type="GO" id="GO:0031175">
    <property type="term" value="P:neuron projection development"/>
    <property type="evidence" value="ECO:0007669"/>
    <property type="project" value="TreeGrafter"/>
</dbReference>
<dbReference type="PANTHER" id="PTHR12295:SF9">
    <property type="entry name" value="PROTEIN FURRY HOMOLOG-LIKE"/>
    <property type="match status" value="1"/>
</dbReference>
<name>A0A9F2WLN6_PYTBI</name>
<dbReference type="GO" id="GO:0005938">
    <property type="term" value="C:cell cortex"/>
    <property type="evidence" value="ECO:0007669"/>
    <property type="project" value="TreeGrafter"/>
</dbReference>
<sequence length="357" mass="41012">MIFRFTTALLSDGVPCPSYTSAPARSIAKHRISPTINSTWEKRSIIMSNITIDPDVKPGEYVIKSLFAEFAIQAEKKIEVVMAEPLEKPLSRSLQRGEDLQFDQLISSMSSVAEHCLPSLLRTLFDWYRRQNGTEDESYEYRPRSSTKSKGDEQQRERDYLLERRDLAVDFIFCLVLVEVLKQIPVHPVPDPLVHEVLNLAFKHFKHKEGYSGTNTGNVHIIADLYAEVIGVLAQSKFQAVRKKFVTELKELRQKEQSPHVVQSIISLIMGMKFFRVKMYPVEDFEASFQFMQECAQYFLEVKDKDIKHSLAGLFVEILIPVAAAVKNEVNVPCLKNFVEMLYQTTFELSSRKKHSL</sequence>
<evidence type="ECO:0000256" key="1">
    <source>
        <dbReference type="SAM" id="MobiDB-lite"/>
    </source>
</evidence>
<dbReference type="KEGG" id="pbi:103053740"/>
<dbReference type="InterPro" id="IPR025614">
    <property type="entry name" value="Cell_morpho_N"/>
</dbReference>
<dbReference type="PANTHER" id="PTHR12295">
    <property type="entry name" value="FURRY-RELATED"/>
    <property type="match status" value="1"/>
</dbReference>
<keyword evidence="3" id="KW-1185">Reference proteome</keyword>
<dbReference type="AlphaFoldDB" id="A0A9F2WLN6"/>
<protein>
    <submittedName>
        <fullName evidence="4">Protein furry homolog-like</fullName>
    </submittedName>
</protein>
<dbReference type="OMA" id="CYNISTQ"/>
<feature type="non-terminal residue" evidence="4">
    <location>
        <position position="357"/>
    </location>
</feature>
<dbReference type="OrthoDB" id="6287725at2759"/>
<dbReference type="Proteomes" id="UP000695026">
    <property type="component" value="Unplaced"/>
</dbReference>
<organism evidence="3 4">
    <name type="scientific">Python bivittatus</name>
    <name type="common">Burmese python</name>
    <name type="synonym">Python molurus bivittatus</name>
    <dbReference type="NCBI Taxonomy" id="176946"/>
    <lineage>
        <taxon>Eukaryota</taxon>
        <taxon>Metazoa</taxon>
        <taxon>Chordata</taxon>
        <taxon>Craniata</taxon>
        <taxon>Vertebrata</taxon>
        <taxon>Euteleostomi</taxon>
        <taxon>Lepidosauria</taxon>
        <taxon>Squamata</taxon>
        <taxon>Bifurcata</taxon>
        <taxon>Unidentata</taxon>
        <taxon>Episquamata</taxon>
        <taxon>Toxicofera</taxon>
        <taxon>Serpentes</taxon>
        <taxon>Henophidia</taxon>
        <taxon>Pythonidae</taxon>
        <taxon>Python</taxon>
    </lineage>
</organism>
<dbReference type="RefSeq" id="XP_007443991.2">
    <property type="nucleotide sequence ID" value="XM_007443929.2"/>
</dbReference>
<dbReference type="InterPro" id="IPR039867">
    <property type="entry name" value="Furry/Tao3/Mor2"/>
</dbReference>
<dbReference type="Pfam" id="PF14222">
    <property type="entry name" value="MOR2-PAG1_N"/>
    <property type="match status" value="1"/>
</dbReference>
<evidence type="ECO:0000313" key="3">
    <source>
        <dbReference type="Proteomes" id="UP000695026"/>
    </source>
</evidence>
<dbReference type="GeneID" id="103053740"/>
<reference evidence="4" key="1">
    <citation type="submission" date="2025-08" db="UniProtKB">
        <authorList>
            <consortium name="RefSeq"/>
        </authorList>
    </citation>
    <scope>IDENTIFICATION</scope>
    <source>
        <tissue evidence="4">Liver</tissue>
    </source>
</reference>
<dbReference type="GO" id="GO:0030427">
    <property type="term" value="C:site of polarized growth"/>
    <property type="evidence" value="ECO:0007669"/>
    <property type="project" value="TreeGrafter"/>
</dbReference>
<feature type="domain" description="Cell morphogenesis protein N-terminal" evidence="2">
    <location>
        <begin position="163"/>
        <end position="356"/>
    </location>
</feature>
<accession>A0A9F2WLN6</accession>